<dbReference type="InterPro" id="IPR005818">
    <property type="entry name" value="Histone_H1/H5_H15"/>
</dbReference>
<evidence type="ECO:0000256" key="1">
    <source>
        <dbReference type="SAM" id="MobiDB-lite"/>
    </source>
</evidence>
<dbReference type="SMART" id="SM00526">
    <property type="entry name" value="H15"/>
    <property type="match status" value="1"/>
</dbReference>
<dbReference type="VEuPathDB" id="VectorBase:GBRI041977"/>
<protein>
    <recommendedName>
        <fullName evidence="2">H15 domain-containing protein</fullName>
    </recommendedName>
</protein>
<dbReference type="EnsemblMetazoa" id="GBRI041977-RA">
    <property type="protein sequence ID" value="GBRI041977-PA"/>
    <property type="gene ID" value="GBRI041977"/>
</dbReference>
<evidence type="ECO:0000259" key="2">
    <source>
        <dbReference type="PROSITE" id="PS51504"/>
    </source>
</evidence>
<dbReference type="AlphaFoldDB" id="A0A1A9X2J8"/>
<dbReference type="Pfam" id="PF00538">
    <property type="entry name" value="Linker_histone"/>
    <property type="match status" value="1"/>
</dbReference>
<dbReference type="SUPFAM" id="SSF46785">
    <property type="entry name" value="Winged helix' DNA-binding domain"/>
    <property type="match status" value="1"/>
</dbReference>
<evidence type="ECO:0000313" key="3">
    <source>
        <dbReference type="EnsemblMetazoa" id="GBRI041977-PA"/>
    </source>
</evidence>
<organism evidence="3 4">
    <name type="scientific">Glossina brevipalpis</name>
    <dbReference type="NCBI Taxonomy" id="37001"/>
    <lineage>
        <taxon>Eukaryota</taxon>
        <taxon>Metazoa</taxon>
        <taxon>Ecdysozoa</taxon>
        <taxon>Arthropoda</taxon>
        <taxon>Hexapoda</taxon>
        <taxon>Insecta</taxon>
        <taxon>Pterygota</taxon>
        <taxon>Neoptera</taxon>
        <taxon>Endopterygota</taxon>
        <taxon>Diptera</taxon>
        <taxon>Brachycera</taxon>
        <taxon>Muscomorpha</taxon>
        <taxon>Hippoboscoidea</taxon>
        <taxon>Glossinidae</taxon>
        <taxon>Glossina</taxon>
    </lineage>
</organism>
<keyword evidence="4" id="KW-1185">Reference proteome</keyword>
<accession>A0A1A9X2J8</accession>
<dbReference type="InterPro" id="IPR036390">
    <property type="entry name" value="WH_DNA-bd_sf"/>
</dbReference>
<dbReference type="InterPro" id="IPR036388">
    <property type="entry name" value="WH-like_DNA-bd_sf"/>
</dbReference>
<sequence>MNKTEKLPTTKTMVIEALISLHAKKGTTLVAVKKFISETYGVNITTARKHLITNYLHALINSEDLKIKTGRGLTGHFVLTDKKKFAAKFETGPRKNKRTGSKKITIKITPPISKKKPAKQNSEFDTPGFSGQLVGSTPVNVAPNAPIVRARKRNAKPLSQEDTPRSSIAED</sequence>
<dbReference type="GO" id="GO:0006334">
    <property type="term" value="P:nucleosome assembly"/>
    <property type="evidence" value="ECO:0007669"/>
    <property type="project" value="InterPro"/>
</dbReference>
<evidence type="ECO:0000313" key="4">
    <source>
        <dbReference type="Proteomes" id="UP000091820"/>
    </source>
</evidence>
<reference evidence="4" key="1">
    <citation type="submission" date="2014-03" db="EMBL/GenBank/DDBJ databases">
        <authorList>
            <person name="Aksoy S."/>
            <person name="Warren W."/>
            <person name="Wilson R.K."/>
        </authorList>
    </citation>
    <scope>NUCLEOTIDE SEQUENCE [LARGE SCALE GENOMIC DNA]</scope>
    <source>
        <strain evidence="4">IAEA</strain>
    </source>
</reference>
<feature type="region of interest" description="Disordered" evidence="1">
    <location>
        <begin position="90"/>
        <end position="171"/>
    </location>
</feature>
<reference evidence="3" key="2">
    <citation type="submission" date="2020-05" db="UniProtKB">
        <authorList>
            <consortium name="EnsemblMetazoa"/>
        </authorList>
    </citation>
    <scope>IDENTIFICATION</scope>
    <source>
        <strain evidence="3">IAEA</strain>
    </source>
</reference>
<feature type="compositionally biased region" description="Basic residues" evidence="1">
    <location>
        <begin position="94"/>
        <end position="105"/>
    </location>
</feature>
<proteinExistence type="predicted"/>
<dbReference type="PROSITE" id="PS51504">
    <property type="entry name" value="H15"/>
    <property type="match status" value="1"/>
</dbReference>
<dbReference type="Gene3D" id="1.10.10.10">
    <property type="entry name" value="Winged helix-like DNA-binding domain superfamily/Winged helix DNA-binding domain"/>
    <property type="match status" value="1"/>
</dbReference>
<name>A0A1A9X2J8_9MUSC</name>
<dbReference type="GO" id="GO:0003677">
    <property type="term" value="F:DNA binding"/>
    <property type="evidence" value="ECO:0007669"/>
    <property type="project" value="InterPro"/>
</dbReference>
<feature type="domain" description="H15" evidence="2">
    <location>
        <begin position="6"/>
        <end position="81"/>
    </location>
</feature>
<dbReference type="Proteomes" id="UP000091820">
    <property type="component" value="Unassembled WGS sequence"/>
</dbReference>
<dbReference type="GO" id="GO:0000786">
    <property type="term" value="C:nucleosome"/>
    <property type="evidence" value="ECO:0007669"/>
    <property type="project" value="InterPro"/>
</dbReference>